<keyword evidence="3" id="KW-1185">Reference proteome</keyword>
<dbReference type="KEGG" id="dpx:DAPPUDRAFT_106696"/>
<evidence type="ECO:0000313" key="2">
    <source>
        <dbReference type="EMBL" id="EFX76891.1"/>
    </source>
</evidence>
<dbReference type="Proteomes" id="UP000000305">
    <property type="component" value="Unassembled WGS sequence"/>
</dbReference>
<gene>
    <name evidence="2" type="ORF">DAPPUDRAFT_106696</name>
</gene>
<reference evidence="2 3" key="1">
    <citation type="journal article" date="2011" name="Science">
        <title>The ecoresponsive genome of Daphnia pulex.</title>
        <authorList>
            <person name="Colbourne J.K."/>
            <person name="Pfrender M.E."/>
            <person name="Gilbert D."/>
            <person name="Thomas W.K."/>
            <person name="Tucker A."/>
            <person name="Oakley T.H."/>
            <person name="Tokishita S."/>
            <person name="Aerts A."/>
            <person name="Arnold G.J."/>
            <person name="Basu M.K."/>
            <person name="Bauer D.J."/>
            <person name="Caceres C.E."/>
            <person name="Carmel L."/>
            <person name="Casola C."/>
            <person name="Choi J.H."/>
            <person name="Detter J.C."/>
            <person name="Dong Q."/>
            <person name="Dusheyko S."/>
            <person name="Eads B.D."/>
            <person name="Frohlich T."/>
            <person name="Geiler-Samerotte K.A."/>
            <person name="Gerlach D."/>
            <person name="Hatcher P."/>
            <person name="Jogdeo S."/>
            <person name="Krijgsveld J."/>
            <person name="Kriventseva E.V."/>
            <person name="Kultz D."/>
            <person name="Laforsch C."/>
            <person name="Lindquist E."/>
            <person name="Lopez J."/>
            <person name="Manak J.R."/>
            <person name="Muller J."/>
            <person name="Pangilinan J."/>
            <person name="Patwardhan R.P."/>
            <person name="Pitluck S."/>
            <person name="Pritham E.J."/>
            <person name="Rechtsteiner A."/>
            <person name="Rho M."/>
            <person name="Rogozin I.B."/>
            <person name="Sakarya O."/>
            <person name="Salamov A."/>
            <person name="Schaack S."/>
            <person name="Shapiro H."/>
            <person name="Shiga Y."/>
            <person name="Skalitzky C."/>
            <person name="Smith Z."/>
            <person name="Souvorov A."/>
            <person name="Sung W."/>
            <person name="Tang Z."/>
            <person name="Tsuchiya D."/>
            <person name="Tu H."/>
            <person name="Vos H."/>
            <person name="Wang M."/>
            <person name="Wolf Y.I."/>
            <person name="Yamagata H."/>
            <person name="Yamada T."/>
            <person name="Ye Y."/>
            <person name="Shaw J.R."/>
            <person name="Andrews J."/>
            <person name="Crease T.J."/>
            <person name="Tang H."/>
            <person name="Lucas S.M."/>
            <person name="Robertson H.M."/>
            <person name="Bork P."/>
            <person name="Koonin E.V."/>
            <person name="Zdobnov E.M."/>
            <person name="Grigoriev I.V."/>
            <person name="Lynch M."/>
            <person name="Boore J.L."/>
        </authorList>
    </citation>
    <scope>NUCLEOTIDE SEQUENCE [LARGE SCALE GENOMIC DNA]</scope>
</reference>
<proteinExistence type="predicted"/>
<evidence type="ECO:0000313" key="3">
    <source>
        <dbReference type="Proteomes" id="UP000000305"/>
    </source>
</evidence>
<name>E9GUT0_DAPPU</name>
<accession>E9GUT0</accession>
<sequence>MEKDGRRHVVWCLDGKNYASWKFGMKLALQSDELWEVVNGTQRQPAECMLEWQASMRQMSVFPHRDDVREKTLKKLTTRLIALDKSLRNDEEAKLKSDTAFLKHAGSATPLRMLELNAVNTNVGVREKKKKRTEKGSVTIDITEEMMTTEDIKGKMTNITVKMTEEMMTAEDIKEMMTNIAVEPTPILEPQIPLNQHEVESGDVNGPPQSDDLLEDRPREINQINNYSEAEEEGFVHGFEPTSEAEEGEFFHGFEEISNPVSHLRRSLRPHKPTEAYSRYRGYHATATDHEKSTVPPNKKTYGKLNTTLSAALSSPEGALWKAASPGCLASLSPHWKGKALRQWRNFPTLSCDTMKGIVGLRTSHDQSISQQQQKQIRLTILAFPAAFATTVFPFQVIRVMGQSTQKCFPIQGTVGAFVSGW</sequence>
<feature type="domain" description="DUF4219" evidence="1">
    <location>
        <begin position="13"/>
        <end position="39"/>
    </location>
</feature>
<dbReference type="HOGENOM" id="CLU_650942_0_0_1"/>
<dbReference type="AlphaFoldDB" id="E9GUT0"/>
<evidence type="ECO:0000259" key="1">
    <source>
        <dbReference type="Pfam" id="PF13961"/>
    </source>
</evidence>
<dbReference type="InterPro" id="IPR025314">
    <property type="entry name" value="DUF4219"/>
</dbReference>
<organism evidence="2 3">
    <name type="scientific">Daphnia pulex</name>
    <name type="common">Water flea</name>
    <dbReference type="NCBI Taxonomy" id="6669"/>
    <lineage>
        <taxon>Eukaryota</taxon>
        <taxon>Metazoa</taxon>
        <taxon>Ecdysozoa</taxon>
        <taxon>Arthropoda</taxon>
        <taxon>Crustacea</taxon>
        <taxon>Branchiopoda</taxon>
        <taxon>Diplostraca</taxon>
        <taxon>Cladocera</taxon>
        <taxon>Anomopoda</taxon>
        <taxon>Daphniidae</taxon>
        <taxon>Daphnia</taxon>
    </lineage>
</organism>
<dbReference type="EMBL" id="GL732566">
    <property type="protein sequence ID" value="EFX76891.1"/>
    <property type="molecule type" value="Genomic_DNA"/>
</dbReference>
<dbReference type="OrthoDB" id="116316at2759"/>
<protein>
    <recommendedName>
        <fullName evidence="1">DUF4219 domain-containing protein</fullName>
    </recommendedName>
</protein>
<dbReference type="Pfam" id="PF13961">
    <property type="entry name" value="DUF4219"/>
    <property type="match status" value="1"/>
</dbReference>
<dbReference type="InParanoid" id="E9GUT0"/>